<proteinExistence type="predicted"/>
<accession>A0A9D0YZ06</accession>
<gene>
    <name evidence="1" type="ORF">IAC85_02885</name>
</gene>
<reference evidence="1" key="1">
    <citation type="submission" date="2020-10" db="EMBL/GenBank/DDBJ databases">
        <authorList>
            <person name="Gilroy R."/>
        </authorList>
    </citation>
    <scope>NUCLEOTIDE SEQUENCE</scope>
    <source>
        <strain evidence="1">CHK165-10780</strain>
    </source>
</reference>
<dbReference type="AlphaFoldDB" id="A0A9D0YZ06"/>
<organism evidence="1 2">
    <name type="scientific">Candidatus Faecenecus gallistercoris</name>
    <dbReference type="NCBI Taxonomy" id="2840793"/>
    <lineage>
        <taxon>Bacteria</taxon>
        <taxon>Bacillati</taxon>
        <taxon>Bacillota</taxon>
        <taxon>Bacillota incertae sedis</taxon>
        <taxon>Candidatus Faecenecus</taxon>
    </lineage>
</organism>
<dbReference type="EMBL" id="DVFU01000059">
    <property type="protein sequence ID" value="HIQ64664.1"/>
    <property type="molecule type" value="Genomic_DNA"/>
</dbReference>
<protein>
    <submittedName>
        <fullName evidence="1">Uncharacterized protein</fullName>
    </submittedName>
</protein>
<comment type="caution">
    <text evidence="1">The sequence shown here is derived from an EMBL/GenBank/DDBJ whole genome shotgun (WGS) entry which is preliminary data.</text>
</comment>
<reference evidence="1" key="2">
    <citation type="journal article" date="2021" name="PeerJ">
        <title>Extensive microbial diversity within the chicken gut microbiome revealed by metagenomics and culture.</title>
        <authorList>
            <person name="Gilroy R."/>
            <person name="Ravi A."/>
            <person name="Getino M."/>
            <person name="Pursley I."/>
            <person name="Horton D.L."/>
            <person name="Alikhan N.F."/>
            <person name="Baker D."/>
            <person name="Gharbi K."/>
            <person name="Hall N."/>
            <person name="Watson M."/>
            <person name="Adriaenssens E.M."/>
            <person name="Foster-Nyarko E."/>
            <person name="Jarju S."/>
            <person name="Secka A."/>
            <person name="Antonio M."/>
            <person name="Oren A."/>
            <person name="Chaudhuri R.R."/>
            <person name="La Ragione R."/>
            <person name="Hildebrand F."/>
            <person name="Pallen M.J."/>
        </authorList>
    </citation>
    <scope>NUCLEOTIDE SEQUENCE</scope>
    <source>
        <strain evidence="1">CHK165-10780</strain>
    </source>
</reference>
<name>A0A9D0YZ06_9FIRM</name>
<dbReference type="Proteomes" id="UP000886725">
    <property type="component" value="Unassembled WGS sequence"/>
</dbReference>
<evidence type="ECO:0000313" key="1">
    <source>
        <dbReference type="EMBL" id="HIQ64664.1"/>
    </source>
</evidence>
<evidence type="ECO:0000313" key="2">
    <source>
        <dbReference type="Proteomes" id="UP000886725"/>
    </source>
</evidence>
<sequence length="342" mass="40341">MKLTEIEPICESYVELLSRDDLSKIIERPLLEACRCLYDKKIRTLMTSANRYNVIGLEKMNASIKNCYSYGEGYAWMWIDYGSLSKENRELVQSWYRQDTEIDPQKRRFLCTISNNPESWDFDSFLIENQVQLNTPNYSDSGFIMRYPVNEETTVEEVQDYFNNLTSAFYPQYEMHQEGPRKSLKELCEHFKPYLDAMNWNVEELPLDPTFHSYDITIDTAGKYHTTHDATLERIVLLLSVLESNRMLKIDALPENIQLIEEEKSIKGLKRITFTLEGRPYQFALSEKEADIPNLQFGTSDNLEDLKNDKYLLKRLSHLDWNEVLQPATSQIQYRLWKENHS</sequence>